<feature type="domain" description="Transposase IS116/IS110/IS902 C-terminal" evidence="2">
    <location>
        <begin position="229"/>
        <end position="310"/>
    </location>
</feature>
<evidence type="ECO:0000313" key="3">
    <source>
        <dbReference type="EMBL" id="MBM6929431.1"/>
    </source>
</evidence>
<dbReference type="InterPro" id="IPR047650">
    <property type="entry name" value="Transpos_IS110"/>
</dbReference>
<dbReference type="Pfam" id="PF02371">
    <property type="entry name" value="Transposase_20"/>
    <property type="match status" value="1"/>
</dbReference>
<organism evidence="3 4">
    <name type="scientific">Parasutterella secunda</name>
    <dbReference type="NCBI Taxonomy" id="626947"/>
    <lineage>
        <taxon>Bacteria</taxon>
        <taxon>Pseudomonadati</taxon>
        <taxon>Pseudomonadota</taxon>
        <taxon>Betaproteobacteria</taxon>
        <taxon>Burkholderiales</taxon>
        <taxon>Sutterellaceae</taxon>
        <taxon>Parasutterella</taxon>
    </lineage>
</organism>
<comment type="caution">
    <text evidence="3">The sequence shown here is derived from an EMBL/GenBank/DDBJ whole genome shotgun (WGS) entry which is preliminary data.</text>
</comment>
<accession>A0ABS2GW39</accession>
<keyword evidence="4" id="KW-1185">Reference proteome</keyword>
<evidence type="ECO:0000313" key="4">
    <source>
        <dbReference type="Proteomes" id="UP000777002"/>
    </source>
</evidence>
<proteinExistence type="predicted"/>
<dbReference type="Proteomes" id="UP000777002">
    <property type="component" value="Unassembled WGS sequence"/>
</dbReference>
<protein>
    <submittedName>
        <fullName evidence="3">IS110 family transposase</fullName>
    </submittedName>
</protein>
<feature type="domain" description="Transposase IS110-like N-terminal" evidence="1">
    <location>
        <begin position="21"/>
        <end position="155"/>
    </location>
</feature>
<evidence type="ECO:0000259" key="1">
    <source>
        <dbReference type="Pfam" id="PF01548"/>
    </source>
</evidence>
<dbReference type="InterPro" id="IPR003346">
    <property type="entry name" value="Transposase_20"/>
</dbReference>
<dbReference type="NCBIfam" id="NF033542">
    <property type="entry name" value="transpos_IS110"/>
    <property type="match status" value="1"/>
</dbReference>
<dbReference type="PANTHER" id="PTHR33055:SF3">
    <property type="entry name" value="PUTATIVE TRANSPOSASE FOR IS117-RELATED"/>
    <property type="match status" value="1"/>
</dbReference>
<dbReference type="InterPro" id="IPR002525">
    <property type="entry name" value="Transp_IS110-like_N"/>
</dbReference>
<dbReference type="EMBL" id="JACJKX010000033">
    <property type="protein sequence ID" value="MBM6929431.1"/>
    <property type="molecule type" value="Genomic_DNA"/>
</dbReference>
<sequence>MSRKERLLVNTIDVEQEYKVIGLDLAKNDTSCVCIAESGEIIAIDRLNYPDLLEAAEQLSPTIFAMEPCNGMHWLVNQLQEYGHECRVISGKAVQQYVGSHFGKQKTDLNDAQAIAYLALDEILRFIRAKTPAEMSIQALQTIRAQLSKQKVSSIVCFKSMCQSYGISIGKNESSVVNFISLLKETDKIPEEVKEALRMLIANYKVLRTRINKIDKVLEKIVTNNVTGKNLKDIPSFGVQCAARLLTIAPNIKDFEGPKDLVAYCGLAPRNITTGHKQKTAGITKRGDKLMRRNLVQAANVLYRMNKQGKLQNCKLKRWMDKKLKILPYQKFIIQLAAKLLRIAYAVMKYGTEFDYARAGVARSALKP</sequence>
<dbReference type="RefSeq" id="WP_205051012.1">
    <property type="nucleotide sequence ID" value="NZ_JACJKX010000033.1"/>
</dbReference>
<reference evidence="3 4" key="1">
    <citation type="journal article" date="2021" name="Sci. Rep.">
        <title>The distribution of antibiotic resistance genes in chicken gut microbiota commensals.</title>
        <authorList>
            <person name="Juricova H."/>
            <person name="Matiasovicova J."/>
            <person name="Kubasova T."/>
            <person name="Cejkova D."/>
            <person name="Rychlik I."/>
        </authorList>
    </citation>
    <scope>NUCLEOTIDE SEQUENCE [LARGE SCALE GENOMIC DNA]</scope>
    <source>
        <strain evidence="3 4">An562</strain>
    </source>
</reference>
<name>A0ABS2GW39_9BURK</name>
<dbReference type="Pfam" id="PF01548">
    <property type="entry name" value="DEDD_Tnp_IS110"/>
    <property type="match status" value="1"/>
</dbReference>
<dbReference type="PANTHER" id="PTHR33055">
    <property type="entry name" value="TRANSPOSASE FOR INSERTION SEQUENCE ELEMENT IS1111A"/>
    <property type="match status" value="1"/>
</dbReference>
<gene>
    <name evidence="3" type="ORF">H5985_09185</name>
</gene>
<evidence type="ECO:0000259" key="2">
    <source>
        <dbReference type="Pfam" id="PF02371"/>
    </source>
</evidence>